<accession>A0A110BKA0</accession>
<dbReference type="InterPro" id="IPR005909">
    <property type="entry name" value="RaSEA"/>
</dbReference>
<dbReference type="KEGG" id="mema:MMAB1_3185"/>
<proteinExistence type="predicted"/>
<name>A0A110BKA0_9EURY</name>
<feature type="domain" description="Elp3/MiaA/NifB-like radical SAM core" evidence="1">
    <location>
        <begin position="103"/>
        <end position="334"/>
    </location>
</feature>
<evidence type="ECO:0000259" key="1">
    <source>
        <dbReference type="SMART" id="SM00729"/>
    </source>
</evidence>
<evidence type="ECO:0000313" key="2">
    <source>
        <dbReference type="EMBL" id="CVK34398.1"/>
    </source>
</evidence>
<organism evidence="2 3">
    <name type="scientific">Methanoculleus bourgensis</name>
    <dbReference type="NCBI Taxonomy" id="83986"/>
    <lineage>
        <taxon>Archaea</taxon>
        <taxon>Methanobacteriati</taxon>
        <taxon>Methanobacteriota</taxon>
        <taxon>Stenosarchaea group</taxon>
        <taxon>Methanomicrobia</taxon>
        <taxon>Methanomicrobiales</taxon>
        <taxon>Methanomicrobiaceae</taxon>
        <taxon>Methanoculleus</taxon>
    </lineage>
</organism>
<dbReference type="InterPro" id="IPR006638">
    <property type="entry name" value="Elp3/MiaA/NifB-like_rSAM"/>
</dbReference>
<sequence length="429" mass="48459">MESPSQDMSWQGRTTIAGAVHPDRGCVLREGGISILQRTVSDSSSGAEIFGGLPTDNDVLERVRGLAGRLRRENGSLPENLDFTVPIGWEERIGHLDDQPIRRLIIFLRSTGCEWVEKTGGCTMCGFYCATSRGREISAEEYIAQFEYVMDAVDIGDYPVISIYNDGNIFNEREMPVAAIEKICSYIDGYENIKKVVVESRIDYSPDEHVAKMKKALNGRQLEVAFGFESADPQVMNLCINKGFSANNFGHFHSRMQGMGVLTKPLLLVKPPFLTEAEAVNDVLQTVSYCVSRGIDYVDLEVTTVEKHTVVHELWKNNLYRPPWLWSLIDLLQKCRERFGDHAHVYVSPWTYSVESLDWARNCGECDAEIVKAIERYNCHFDLAAFEDLDCSCRDVGWKEAFAVEDPRPIPERISEQLAYVQNTRLSSA</sequence>
<dbReference type="SMART" id="SM00729">
    <property type="entry name" value="Elp3"/>
    <property type="match status" value="1"/>
</dbReference>
<dbReference type="NCBIfam" id="TIGR01210">
    <property type="entry name" value="archaeosine biosynthesis radical SAM protein RaSEA"/>
    <property type="match status" value="1"/>
</dbReference>
<dbReference type="InterPro" id="IPR058240">
    <property type="entry name" value="rSAM_sf"/>
</dbReference>
<protein>
    <recommendedName>
        <fullName evidence="1">Elp3/MiaA/NifB-like radical SAM core domain-containing protein</fullName>
    </recommendedName>
</protein>
<dbReference type="AlphaFoldDB" id="A0A110BKA0"/>
<evidence type="ECO:0000313" key="3">
    <source>
        <dbReference type="Proteomes" id="UP000069850"/>
    </source>
</evidence>
<dbReference type="Proteomes" id="UP000069850">
    <property type="component" value="Chromosome 1"/>
</dbReference>
<dbReference type="GO" id="GO:0003824">
    <property type="term" value="F:catalytic activity"/>
    <property type="evidence" value="ECO:0007669"/>
    <property type="project" value="InterPro"/>
</dbReference>
<gene>
    <name evidence="2" type="ORF">MMAB1_3185</name>
</gene>
<dbReference type="SUPFAM" id="SSF102114">
    <property type="entry name" value="Radical SAM enzymes"/>
    <property type="match status" value="1"/>
</dbReference>
<dbReference type="GO" id="GO:0051536">
    <property type="term" value="F:iron-sulfur cluster binding"/>
    <property type="evidence" value="ECO:0007669"/>
    <property type="project" value="InterPro"/>
</dbReference>
<reference evidence="2 3" key="1">
    <citation type="submission" date="2016-01" db="EMBL/GenBank/DDBJ databases">
        <authorList>
            <person name="Manzoor S."/>
        </authorList>
    </citation>
    <scope>NUCLEOTIDE SEQUENCE [LARGE SCALE GENOMIC DNA]</scope>
    <source>
        <strain evidence="2">Methanoculleus sp MAB1</strain>
    </source>
</reference>
<dbReference type="EMBL" id="LT158599">
    <property type="protein sequence ID" value="CVK34398.1"/>
    <property type="molecule type" value="Genomic_DNA"/>
</dbReference>